<evidence type="ECO:0000313" key="2">
    <source>
        <dbReference type="EMBL" id="KAL2868722.1"/>
    </source>
</evidence>
<gene>
    <name evidence="2" type="ORF">BJX67DRAFT_379673</name>
</gene>
<dbReference type="GeneID" id="98147703"/>
<evidence type="ECO:0000256" key="1">
    <source>
        <dbReference type="SAM" id="MobiDB-lite"/>
    </source>
</evidence>
<comment type="caution">
    <text evidence="2">The sequence shown here is derived from an EMBL/GenBank/DDBJ whole genome shotgun (WGS) entry which is preliminary data.</text>
</comment>
<dbReference type="EMBL" id="JBFXLQ010000012">
    <property type="protein sequence ID" value="KAL2868722.1"/>
    <property type="molecule type" value="Genomic_DNA"/>
</dbReference>
<dbReference type="Proteomes" id="UP001610432">
    <property type="component" value="Unassembled WGS sequence"/>
</dbReference>
<sequence length="278" mass="29476">MPVKWTPEQDRLLLIKILETHNLSVDVKKVAAAWPGGEKDKPTARAITERLVRIRQLSKTNAPASGATGTSGRFSIGKGSGSGPSSAASTPRKAHSGSEFSTPASGKRRRLEKEKEESPLKSEMDVDDDMDGEYEIEEVEEEMPTTMKGLIKKEEGEGKGVSRVLFPLTNSVPPSPSASVSGSAAVGIGDGAGNVHGQPGTGVRVGRTVGLDKNVGVSPVKLGPRIRRPSALPAGMVRYEDTLGDEDDDSGRHADVESSASDYVPDTAFGMEYDEEFA</sequence>
<proteinExistence type="predicted"/>
<feature type="region of interest" description="Disordered" evidence="1">
    <location>
        <begin position="56"/>
        <end position="131"/>
    </location>
</feature>
<feature type="compositionally biased region" description="Polar residues" evidence="1">
    <location>
        <begin position="57"/>
        <end position="73"/>
    </location>
</feature>
<keyword evidence="3" id="KW-1185">Reference proteome</keyword>
<reference evidence="2 3" key="1">
    <citation type="submission" date="2024-07" db="EMBL/GenBank/DDBJ databases">
        <title>Section-level genome sequencing and comparative genomics of Aspergillus sections Usti and Cavernicolus.</title>
        <authorList>
            <consortium name="Lawrence Berkeley National Laboratory"/>
            <person name="Nybo J.L."/>
            <person name="Vesth T.C."/>
            <person name="Theobald S."/>
            <person name="Frisvad J.C."/>
            <person name="Larsen T.O."/>
            <person name="Kjaerboelling I."/>
            <person name="Rothschild-Mancinelli K."/>
            <person name="Lyhne E.K."/>
            <person name="Kogle M.E."/>
            <person name="Barry K."/>
            <person name="Clum A."/>
            <person name="Na H."/>
            <person name="Ledsgaard L."/>
            <person name="Lin J."/>
            <person name="Lipzen A."/>
            <person name="Kuo A."/>
            <person name="Riley R."/>
            <person name="Mondo S."/>
            <person name="Labutti K."/>
            <person name="Haridas S."/>
            <person name="Pangalinan J."/>
            <person name="Salamov A.A."/>
            <person name="Simmons B.A."/>
            <person name="Magnuson J.K."/>
            <person name="Chen J."/>
            <person name="Drula E."/>
            <person name="Henrissat B."/>
            <person name="Wiebenga A."/>
            <person name="Lubbers R.J."/>
            <person name="Gomes A.C."/>
            <person name="Macurrencykelacurrency M.R."/>
            <person name="Stajich J."/>
            <person name="Grigoriev I.V."/>
            <person name="Mortensen U.H."/>
            <person name="De Vries R.P."/>
            <person name="Baker S.E."/>
            <person name="Andersen M.R."/>
        </authorList>
    </citation>
    <scope>NUCLEOTIDE SEQUENCE [LARGE SCALE GENOMIC DNA]</scope>
    <source>
        <strain evidence="2 3">CBS 449.75</strain>
    </source>
</reference>
<organism evidence="2 3">
    <name type="scientific">Aspergillus lucknowensis</name>
    <dbReference type="NCBI Taxonomy" id="176173"/>
    <lineage>
        <taxon>Eukaryota</taxon>
        <taxon>Fungi</taxon>
        <taxon>Dikarya</taxon>
        <taxon>Ascomycota</taxon>
        <taxon>Pezizomycotina</taxon>
        <taxon>Eurotiomycetes</taxon>
        <taxon>Eurotiomycetidae</taxon>
        <taxon>Eurotiales</taxon>
        <taxon>Aspergillaceae</taxon>
        <taxon>Aspergillus</taxon>
        <taxon>Aspergillus subgen. Nidulantes</taxon>
    </lineage>
</organism>
<dbReference type="RefSeq" id="XP_070887701.1">
    <property type="nucleotide sequence ID" value="XM_071032631.1"/>
</dbReference>
<protein>
    <submittedName>
        <fullName evidence="2">Uncharacterized protein</fullName>
    </submittedName>
</protein>
<feature type="compositionally biased region" description="Basic and acidic residues" evidence="1">
    <location>
        <begin position="111"/>
        <end position="124"/>
    </location>
</feature>
<accession>A0ABR4LZJ1</accession>
<evidence type="ECO:0000313" key="3">
    <source>
        <dbReference type="Proteomes" id="UP001610432"/>
    </source>
</evidence>
<feature type="region of interest" description="Disordered" evidence="1">
    <location>
        <begin position="240"/>
        <end position="278"/>
    </location>
</feature>
<name>A0ABR4LZJ1_9EURO</name>